<accession>A0A7W7GUW1</accession>
<sequence length="349" mass="38033">MGMDPHRSALDHVLRLIAESPWADSLMLRGSMAMPAWVGDRARPPGDLDLVMLHPPLAAPDDLAPWPFVERIDPAQHWPEAVHGGARNEIWTFEEFETGGQCPRLPPEGLHWMTVADLNATSPSHEFVLDLIRADPWTPEGVVLHVAEIDDEEETDYTDYSDDDEYADMGPIRGRRTRLRIPWSAPDFEIGKVQLDVAWDEPVPARPRLTVVPRAEGRAPVAVFTPGPELSLAWKLHWLTADQVDQGVSAAKDLYDAVLLAELPALRLPPRLHRLATTVPAAGPVPAPPPVPSGPAFRPADLGSGPTPAPPRAVLTPAAVRAWKIDGSLPGGPAPWLDRLATALPHLSP</sequence>
<comment type="caution">
    <text evidence="2">The sequence shown here is derived from an EMBL/GenBank/DDBJ whole genome shotgun (WGS) entry which is preliminary data.</text>
</comment>
<name>A0A7W7GUW1_9ACTN</name>
<evidence type="ECO:0000256" key="1">
    <source>
        <dbReference type="SAM" id="MobiDB-lite"/>
    </source>
</evidence>
<keyword evidence="3" id="KW-1185">Reference proteome</keyword>
<evidence type="ECO:0008006" key="4">
    <source>
        <dbReference type="Google" id="ProtNLM"/>
    </source>
</evidence>
<feature type="compositionally biased region" description="Pro residues" evidence="1">
    <location>
        <begin position="283"/>
        <end position="293"/>
    </location>
</feature>
<feature type="region of interest" description="Disordered" evidence="1">
    <location>
        <begin position="280"/>
        <end position="313"/>
    </location>
</feature>
<reference evidence="2 3" key="1">
    <citation type="submission" date="2020-08" db="EMBL/GenBank/DDBJ databases">
        <title>Sequencing the genomes of 1000 actinobacteria strains.</title>
        <authorList>
            <person name="Klenk H.-P."/>
        </authorList>
    </citation>
    <scope>NUCLEOTIDE SEQUENCE [LARGE SCALE GENOMIC DNA]</scope>
    <source>
        <strain evidence="2 3">DSM 45809</strain>
    </source>
</reference>
<gene>
    <name evidence="2" type="ORF">BJY16_002214</name>
</gene>
<protein>
    <recommendedName>
        <fullName evidence="4">Nucleotidyltransferase AbiEii toxin of type IV toxin-antitoxin system</fullName>
    </recommendedName>
</protein>
<dbReference type="EMBL" id="JACHNB010000001">
    <property type="protein sequence ID" value="MBB4738755.1"/>
    <property type="molecule type" value="Genomic_DNA"/>
</dbReference>
<evidence type="ECO:0000313" key="2">
    <source>
        <dbReference type="EMBL" id="MBB4738755.1"/>
    </source>
</evidence>
<dbReference type="RefSeq" id="WP_203759175.1">
    <property type="nucleotide sequence ID" value="NZ_BAABFG010000005.1"/>
</dbReference>
<dbReference type="Pfam" id="PF08843">
    <property type="entry name" value="AbiEii"/>
    <property type="match status" value="1"/>
</dbReference>
<dbReference type="Proteomes" id="UP000546162">
    <property type="component" value="Unassembled WGS sequence"/>
</dbReference>
<dbReference type="AlphaFoldDB" id="A0A7W7GUW1"/>
<dbReference type="InterPro" id="IPR014942">
    <property type="entry name" value="AbiEii"/>
</dbReference>
<evidence type="ECO:0000313" key="3">
    <source>
        <dbReference type="Proteomes" id="UP000546162"/>
    </source>
</evidence>
<proteinExistence type="predicted"/>
<organism evidence="2 3">
    <name type="scientific">Actinoplanes octamycinicus</name>
    <dbReference type="NCBI Taxonomy" id="135948"/>
    <lineage>
        <taxon>Bacteria</taxon>
        <taxon>Bacillati</taxon>
        <taxon>Actinomycetota</taxon>
        <taxon>Actinomycetes</taxon>
        <taxon>Micromonosporales</taxon>
        <taxon>Micromonosporaceae</taxon>
        <taxon>Actinoplanes</taxon>
    </lineage>
</organism>